<dbReference type="EMBL" id="VUNI01000018">
    <property type="protein sequence ID" value="MST75441.1"/>
    <property type="molecule type" value="Genomic_DNA"/>
</dbReference>
<evidence type="ECO:0000256" key="2">
    <source>
        <dbReference type="ARBA" id="ARBA00023015"/>
    </source>
</evidence>
<evidence type="ECO:0000256" key="1">
    <source>
        <dbReference type="ARBA" id="ARBA00009437"/>
    </source>
</evidence>
<dbReference type="PANTHER" id="PTHR30346:SF28">
    <property type="entry name" value="HTH-TYPE TRANSCRIPTIONAL REGULATOR CYNR"/>
    <property type="match status" value="1"/>
</dbReference>
<dbReference type="GO" id="GO:0032993">
    <property type="term" value="C:protein-DNA complex"/>
    <property type="evidence" value="ECO:0007669"/>
    <property type="project" value="TreeGrafter"/>
</dbReference>
<proteinExistence type="inferred from homology"/>
<dbReference type="PANTHER" id="PTHR30346">
    <property type="entry name" value="TRANSCRIPTIONAL DUAL REGULATOR HCAR-RELATED"/>
    <property type="match status" value="1"/>
</dbReference>
<dbReference type="InterPro" id="IPR036388">
    <property type="entry name" value="WH-like_DNA-bd_sf"/>
</dbReference>
<dbReference type="Proteomes" id="UP000474024">
    <property type="component" value="Unassembled WGS sequence"/>
</dbReference>
<dbReference type="InterPro" id="IPR036390">
    <property type="entry name" value="WH_DNA-bd_sf"/>
</dbReference>
<keyword evidence="3" id="KW-0238">DNA-binding</keyword>
<dbReference type="FunFam" id="1.10.10.10:FF:000001">
    <property type="entry name" value="LysR family transcriptional regulator"/>
    <property type="match status" value="1"/>
</dbReference>
<comment type="similarity">
    <text evidence="1">Belongs to the LysR transcriptional regulatory family.</text>
</comment>
<dbReference type="Pfam" id="PF00126">
    <property type="entry name" value="HTH_1"/>
    <property type="match status" value="1"/>
</dbReference>
<dbReference type="SUPFAM" id="SSF46785">
    <property type="entry name" value="Winged helix' DNA-binding domain"/>
    <property type="match status" value="1"/>
</dbReference>
<dbReference type="Pfam" id="PF03466">
    <property type="entry name" value="LysR_substrate"/>
    <property type="match status" value="1"/>
</dbReference>
<dbReference type="Gene3D" id="1.10.10.10">
    <property type="entry name" value="Winged helix-like DNA-binding domain superfamily/Winged helix DNA-binding domain"/>
    <property type="match status" value="1"/>
</dbReference>
<dbReference type="InterPro" id="IPR000847">
    <property type="entry name" value="LysR_HTH_N"/>
</dbReference>
<dbReference type="InterPro" id="IPR005119">
    <property type="entry name" value="LysR_subst-bd"/>
</dbReference>
<protein>
    <submittedName>
        <fullName evidence="6">LysR family transcriptional regulator</fullName>
    </submittedName>
</protein>
<keyword evidence="2" id="KW-0805">Transcription regulation</keyword>
<evidence type="ECO:0000259" key="5">
    <source>
        <dbReference type="PROSITE" id="PS50931"/>
    </source>
</evidence>
<keyword evidence="7" id="KW-1185">Reference proteome</keyword>
<name>A0A6L5YUP6_9FIRM</name>
<evidence type="ECO:0000256" key="3">
    <source>
        <dbReference type="ARBA" id="ARBA00023125"/>
    </source>
</evidence>
<dbReference type="AlphaFoldDB" id="A0A6L5YUP6"/>
<reference evidence="6 7" key="1">
    <citation type="submission" date="2019-08" db="EMBL/GenBank/DDBJ databases">
        <title>In-depth cultivation of the pig gut microbiome towards novel bacterial diversity and tailored functional studies.</title>
        <authorList>
            <person name="Wylensek D."/>
            <person name="Hitch T.C.A."/>
            <person name="Clavel T."/>
        </authorList>
    </citation>
    <scope>NUCLEOTIDE SEQUENCE [LARGE SCALE GENOMIC DNA]</scope>
    <source>
        <strain evidence="6 7">MUC/MUC-530-WT-4D</strain>
    </source>
</reference>
<organism evidence="6 7">
    <name type="scientific">Roseburia porci</name>
    <dbReference type="NCBI Taxonomy" id="2605790"/>
    <lineage>
        <taxon>Bacteria</taxon>
        <taxon>Bacillati</taxon>
        <taxon>Bacillota</taxon>
        <taxon>Clostridia</taxon>
        <taxon>Lachnospirales</taxon>
        <taxon>Lachnospiraceae</taxon>
        <taxon>Roseburia</taxon>
    </lineage>
</organism>
<feature type="domain" description="HTH lysR-type" evidence="5">
    <location>
        <begin position="1"/>
        <end position="58"/>
    </location>
</feature>
<dbReference type="PRINTS" id="PR00039">
    <property type="entry name" value="HTHLYSR"/>
</dbReference>
<dbReference type="PROSITE" id="PS50931">
    <property type="entry name" value="HTH_LYSR"/>
    <property type="match status" value="1"/>
</dbReference>
<accession>A0A6L5YUP6</accession>
<sequence>MTLNQLQYFYHAATLEHFNQAAEKANVSEPTLSRSISTLEDELGLILFEKKGRNVQLTKAGAVFLEHVTRILDEVNRTELKMHQLATNSGRIDIAYVAPLARTFIPKMIRSFLHEDGNRHVIFNFHQGNTAGNVDGLKRGSYDLIFGSKAENAPEIEFVPILKQEMVVILPANHELCDAPDEKITSALFGLYPVLSYDHTSGLGKYTKNFFLSHDIHPEFICESPDENGIASLVAEGFGIALVADVEAIHRDDIVIRHLIPEETFSHTVYMGYVRSQYQLPALKHLIRFIIENCTTDQ</sequence>
<dbReference type="SUPFAM" id="SSF53850">
    <property type="entry name" value="Periplasmic binding protein-like II"/>
    <property type="match status" value="1"/>
</dbReference>
<keyword evidence="4" id="KW-0804">Transcription</keyword>
<evidence type="ECO:0000256" key="4">
    <source>
        <dbReference type="ARBA" id="ARBA00023163"/>
    </source>
</evidence>
<gene>
    <name evidence="6" type="ORF">FYJ75_10495</name>
</gene>
<evidence type="ECO:0000313" key="6">
    <source>
        <dbReference type="EMBL" id="MST75441.1"/>
    </source>
</evidence>
<dbReference type="RefSeq" id="WP_154430409.1">
    <property type="nucleotide sequence ID" value="NZ_VUNI01000018.1"/>
</dbReference>
<evidence type="ECO:0000313" key="7">
    <source>
        <dbReference type="Proteomes" id="UP000474024"/>
    </source>
</evidence>
<dbReference type="GO" id="GO:0003677">
    <property type="term" value="F:DNA binding"/>
    <property type="evidence" value="ECO:0007669"/>
    <property type="project" value="UniProtKB-KW"/>
</dbReference>
<comment type="caution">
    <text evidence="6">The sequence shown here is derived from an EMBL/GenBank/DDBJ whole genome shotgun (WGS) entry which is preliminary data.</text>
</comment>
<dbReference type="GO" id="GO:0003700">
    <property type="term" value="F:DNA-binding transcription factor activity"/>
    <property type="evidence" value="ECO:0007669"/>
    <property type="project" value="InterPro"/>
</dbReference>
<dbReference type="Gene3D" id="3.40.190.290">
    <property type="match status" value="1"/>
</dbReference>